<comment type="caution">
    <text evidence="1">The sequence shown here is derived from an EMBL/GenBank/DDBJ whole genome shotgun (WGS) entry which is preliminary data.</text>
</comment>
<sequence>MNVRLHIERLVLDEAWGGVEPAVLGRMVERELTRLLAGSRLDRGLAVSGAVAAIRGGDVPGRETAAGAGGLAAQISAAVHAGLTGESRGAP</sequence>
<keyword evidence="2" id="KW-1185">Reference proteome</keyword>
<evidence type="ECO:0000313" key="1">
    <source>
        <dbReference type="EMBL" id="TQN42895.1"/>
    </source>
</evidence>
<proteinExistence type="predicted"/>
<dbReference type="EMBL" id="VFQE01000001">
    <property type="protein sequence ID" value="TQN42895.1"/>
    <property type="molecule type" value="Genomic_DNA"/>
</dbReference>
<accession>A0A543PFP0</accession>
<dbReference type="OrthoDB" id="5197894at2"/>
<protein>
    <submittedName>
        <fullName evidence="1">Uncharacterized protein</fullName>
    </submittedName>
</protein>
<organism evidence="1 2">
    <name type="scientific">Blastococcus colisei</name>
    <dbReference type="NCBI Taxonomy" id="1564162"/>
    <lineage>
        <taxon>Bacteria</taxon>
        <taxon>Bacillati</taxon>
        <taxon>Actinomycetota</taxon>
        <taxon>Actinomycetes</taxon>
        <taxon>Geodermatophilales</taxon>
        <taxon>Geodermatophilaceae</taxon>
        <taxon>Blastococcus</taxon>
    </lineage>
</organism>
<dbReference type="AlphaFoldDB" id="A0A543PFP0"/>
<reference evidence="1 2" key="1">
    <citation type="submission" date="2019-06" db="EMBL/GenBank/DDBJ databases">
        <title>Sequencing the genomes of 1000 actinobacteria strains.</title>
        <authorList>
            <person name="Klenk H.-P."/>
        </authorList>
    </citation>
    <scope>NUCLEOTIDE SEQUENCE [LARGE SCALE GENOMIC DNA]</scope>
    <source>
        <strain evidence="1 2">DSM 46837</strain>
    </source>
</reference>
<dbReference type="Proteomes" id="UP000319865">
    <property type="component" value="Unassembled WGS sequence"/>
</dbReference>
<name>A0A543PFP0_9ACTN</name>
<evidence type="ECO:0000313" key="2">
    <source>
        <dbReference type="Proteomes" id="UP000319865"/>
    </source>
</evidence>
<dbReference type="RefSeq" id="WP_142025471.1">
    <property type="nucleotide sequence ID" value="NZ_VFQE01000001.1"/>
</dbReference>
<gene>
    <name evidence="1" type="ORF">FHU33_2306</name>
</gene>